<proteinExistence type="predicted"/>
<sequence length="65" mass="7873">MIVELGRRQGAGGSQKSPRRDYPYEYLWSTHSYRAYALYEIRLRLKNRFLFIQNENKSTKISRCR</sequence>
<name>A0A0G0RJX8_9BACT</name>
<evidence type="ECO:0000313" key="2">
    <source>
        <dbReference type="EMBL" id="KKR22835.1"/>
    </source>
</evidence>
<gene>
    <name evidence="2" type="ORF">UT53_C0032G0003</name>
</gene>
<accession>A0A0G0RJX8</accession>
<feature type="region of interest" description="Disordered" evidence="1">
    <location>
        <begin position="1"/>
        <end position="20"/>
    </location>
</feature>
<dbReference type="AlphaFoldDB" id="A0A0G0RJX8"/>
<comment type="caution">
    <text evidence="2">The sequence shown here is derived from an EMBL/GenBank/DDBJ whole genome shotgun (WGS) entry which is preliminary data.</text>
</comment>
<dbReference type="EMBL" id="LBXD01000032">
    <property type="protein sequence ID" value="KKR22835.1"/>
    <property type="molecule type" value="Genomic_DNA"/>
</dbReference>
<evidence type="ECO:0000313" key="3">
    <source>
        <dbReference type="Proteomes" id="UP000034764"/>
    </source>
</evidence>
<evidence type="ECO:0000256" key="1">
    <source>
        <dbReference type="SAM" id="MobiDB-lite"/>
    </source>
</evidence>
<protein>
    <submittedName>
        <fullName evidence="2">Uncharacterized protein</fullName>
    </submittedName>
</protein>
<organism evidence="2 3">
    <name type="scientific">Candidatus Yanofskybacteria bacterium GW2011_GWD2_39_48</name>
    <dbReference type="NCBI Taxonomy" id="1619031"/>
    <lineage>
        <taxon>Bacteria</taxon>
        <taxon>Candidatus Yanofskyibacteriota</taxon>
    </lineage>
</organism>
<reference evidence="2 3" key="1">
    <citation type="journal article" date="2015" name="Nature">
        <title>rRNA introns, odd ribosomes, and small enigmatic genomes across a large radiation of phyla.</title>
        <authorList>
            <person name="Brown C.T."/>
            <person name="Hug L.A."/>
            <person name="Thomas B.C."/>
            <person name="Sharon I."/>
            <person name="Castelle C.J."/>
            <person name="Singh A."/>
            <person name="Wilkins M.J."/>
            <person name="Williams K.H."/>
            <person name="Banfield J.F."/>
        </authorList>
    </citation>
    <scope>NUCLEOTIDE SEQUENCE [LARGE SCALE GENOMIC DNA]</scope>
</reference>
<dbReference type="Proteomes" id="UP000034764">
    <property type="component" value="Unassembled WGS sequence"/>
</dbReference>